<feature type="binding site" evidence="10">
    <location>
        <position position="208"/>
    </location>
    <ligand>
        <name>1D-myo-inositol 1,3,4-trisphosphate</name>
        <dbReference type="ChEBI" id="CHEBI:58414"/>
    </ligand>
</feature>
<keyword evidence="4 9" id="KW-0479">Metal-binding</keyword>
<dbReference type="Gene3D" id="3.30.1490.220">
    <property type="match status" value="1"/>
</dbReference>
<evidence type="ECO:0000256" key="2">
    <source>
        <dbReference type="ARBA" id="ARBA00011245"/>
    </source>
</evidence>
<proteinExistence type="inferred from homology"/>
<comment type="similarity">
    <text evidence="1 9">Belongs to the ITPK1 family.</text>
</comment>
<dbReference type="Gene3D" id="3.40.50.11370">
    <property type="match status" value="1"/>
</dbReference>
<keyword evidence="7 9" id="KW-0067">ATP-binding</keyword>
<keyword evidence="6 9" id="KW-0418">Kinase</keyword>
<dbReference type="GO" id="GO:0000287">
    <property type="term" value="F:magnesium ion binding"/>
    <property type="evidence" value="ECO:0007669"/>
    <property type="project" value="InterPro"/>
</dbReference>
<evidence type="ECO:0000256" key="1">
    <source>
        <dbReference type="ARBA" id="ARBA00009601"/>
    </source>
</evidence>
<accession>A0A6S7HAM0</accession>
<keyword evidence="5 9" id="KW-0547">Nucleotide-binding</keyword>
<sequence length="332" mass="37923">MSCSPVREAGSLSSPRKLAFWLSKKKKYKLNFESFLTLCSQAGFEIIEIDLSKPWIDQGPVDVLIHKVTDFIAAAENGDLQAFKAVQKIETFIGDHPEVVVIDPIESVRLLSDRSVYYPIMRECEFKDEDGEAFIPNFVTLESQDKRENLKALHLANIKFPFICKTNLAHGSDESHEMSIIFNEEGLQDINPPCVCQEFVNHNAILYKVFVIGNKHYISERPSIKNLQPGDFETIFFHSHDVSKPDSSSFLNQLEKPIFKPSSPDEKIVKKLVDILKRRMRLTLFGVDVIVERKSRRIGVIDINYFPGYEGVDSAIEDLFQHTVQILENSKK</sequence>
<dbReference type="SUPFAM" id="SSF56059">
    <property type="entry name" value="Glutathione synthetase ATP-binding domain-like"/>
    <property type="match status" value="1"/>
</dbReference>
<dbReference type="FunFam" id="3.30.1490.220:FF:000002">
    <property type="entry name" value="Inositol-tetrakisphosphate 1-kinase"/>
    <property type="match status" value="1"/>
</dbReference>
<evidence type="ECO:0000256" key="5">
    <source>
        <dbReference type="ARBA" id="ARBA00022741"/>
    </source>
</evidence>
<dbReference type="FunFam" id="3.30.470.20:FF:000047">
    <property type="entry name" value="Inositol-tetrakisphosphate 1-kinase 4"/>
    <property type="match status" value="1"/>
</dbReference>
<feature type="binding site" evidence="11">
    <location>
        <position position="304"/>
    </location>
    <ligand>
        <name>Mg(2+)</name>
        <dbReference type="ChEBI" id="CHEBI:18420"/>
        <label>2</label>
    </ligand>
</feature>
<dbReference type="PANTHER" id="PTHR14217:SF1">
    <property type="entry name" value="INOSITOL-TETRAKISPHOSPHATE 1-KINASE"/>
    <property type="match status" value="1"/>
</dbReference>
<feature type="binding site" evidence="11">
    <location>
        <position position="302"/>
    </location>
    <ligand>
        <name>Mg(2+)</name>
        <dbReference type="ChEBI" id="CHEBI:18420"/>
        <label>1</label>
    </ligand>
</feature>
<gene>
    <name evidence="12" type="ORF">PACLA_8A019715</name>
</gene>
<feature type="binding site" evidence="10">
    <location>
        <position position="176"/>
    </location>
    <ligand>
        <name>1D-myo-inositol 1,3,4-trisphosphate</name>
        <dbReference type="ChEBI" id="CHEBI:58414"/>
    </ligand>
</feature>
<dbReference type="Pfam" id="PF17927">
    <property type="entry name" value="Ins134_P3_kin_N"/>
    <property type="match status" value="1"/>
</dbReference>
<evidence type="ECO:0000256" key="4">
    <source>
        <dbReference type="ARBA" id="ARBA00022723"/>
    </source>
</evidence>
<keyword evidence="13" id="KW-1185">Reference proteome</keyword>
<dbReference type="PIRSF" id="PIRSF038186">
    <property type="entry name" value="ITPK"/>
    <property type="match status" value="1"/>
</dbReference>
<comment type="subunit">
    <text evidence="2 9">Monomer.</text>
</comment>
<feature type="binding site" evidence="10">
    <location>
        <position position="308"/>
    </location>
    <ligand>
        <name>1D-myo-inositol 1,3,4-trisphosphate</name>
        <dbReference type="ChEBI" id="CHEBI:58414"/>
    </ligand>
</feature>
<feature type="binding site" evidence="10">
    <location>
        <position position="304"/>
    </location>
    <ligand>
        <name>1D-myo-inositol 1,3,4-trisphosphate</name>
        <dbReference type="ChEBI" id="CHEBI:58414"/>
    </ligand>
</feature>
<evidence type="ECO:0000256" key="8">
    <source>
        <dbReference type="ARBA" id="ARBA00022842"/>
    </source>
</evidence>
<feature type="binding site" evidence="11">
    <location>
        <position position="288"/>
    </location>
    <ligand>
        <name>Mg(2+)</name>
        <dbReference type="ChEBI" id="CHEBI:18420"/>
        <label>1</label>
    </ligand>
</feature>
<evidence type="ECO:0000256" key="7">
    <source>
        <dbReference type="ARBA" id="ARBA00022840"/>
    </source>
</evidence>
<evidence type="ECO:0000313" key="12">
    <source>
        <dbReference type="EMBL" id="CAB4001226.1"/>
    </source>
</evidence>
<name>A0A6S7HAM0_PARCT</name>
<evidence type="ECO:0000256" key="6">
    <source>
        <dbReference type="ARBA" id="ARBA00022777"/>
    </source>
</evidence>
<keyword evidence="8 9" id="KW-0460">Magnesium</keyword>
<evidence type="ECO:0000256" key="9">
    <source>
        <dbReference type="PIRNR" id="PIRNR038186"/>
    </source>
</evidence>
<dbReference type="AlphaFoldDB" id="A0A6S7HAM0"/>
<dbReference type="EC" id="2.7.1.134" evidence="9"/>
<feature type="binding site" evidence="10">
    <location>
        <position position="165"/>
    </location>
    <ligand>
        <name>ATP</name>
        <dbReference type="ChEBI" id="CHEBI:30616"/>
    </ligand>
</feature>
<organism evidence="12 13">
    <name type="scientific">Paramuricea clavata</name>
    <name type="common">Red gorgonian</name>
    <name type="synonym">Violescent sea-whip</name>
    <dbReference type="NCBI Taxonomy" id="317549"/>
    <lineage>
        <taxon>Eukaryota</taxon>
        <taxon>Metazoa</taxon>
        <taxon>Cnidaria</taxon>
        <taxon>Anthozoa</taxon>
        <taxon>Octocorallia</taxon>
        <taxon>Malacalcyonacea</taxon>
        <taxon>Plexauridae</taxon>
        <taxon>Paramuricea</taxon>
    </lineage>
</organism>
<dbReference type="GO" id="GO:0032957">
    <property type="term" value="P:inositol trisphosphate metabolic process"/>
    <property type="evidence" value="ECO:0007669"/>
    <property type="project" value="InterPro"/>
</dbReference>
<dbReference type="Proteomes" id="UP001152795">
    <property type="component" value="Unassembled WGS sequence"/>
</dbReference>
<dbReference type="OrthoDB" id="25308at2759"/>
<feature type="binding site" evidence="10">
    <location>
        <position position="223"/>
    </location>
    <ligand>
        <name>ATP</name>
        <dbReference type="ChEBI" id="CHEBI:30616"/>
    </ligand>
</feature>
<dbReference type="GO" id="GO:0005524">
    <property type="term" value="F:ATP binding"/>
    <property type="evidence" value="ECO:0007669"/>
    <property type="project" value="UniProtKB-KW"/>
</dbReference>
<dbReference type="GO" id="GO:0047325">
    <property type="term" value="F:inositol-3,4,5,6-tetrakisphosphate 1-kinase activity"/>
    <property type="evidence" value="ECO:0007669"/>
    <property type="project" value="UniProtKB-EC"/>
</dbReference>
<evidence type="ECO:0000256" key="10">
    <source>
        <dbReference type="PIRSR" id="PIRSR038186-1"/>
    </source>
</evidence>
<feature type="binding site" evidence="10">
    <location>
        <begin position="197"/>
        <end position="208"/>
    </location>
    <ligand>
        <name>ATP</name>
        <dbReference type="ChEBI" id="CHEBI:30616"/>
    </ligand>
</feature>
<keyword evidence="3 9" id="KW-0808">Transferase</keyword>
<dbReference type="GO" id="GO:0005737">
    <property type="term" value="C:cytoplasm"/>
    <property type="evidence" value="ECO:0007669"/>
    <property type="project" value="TreeGrafter"/>
</dbReference>
<dbReference type="InterPro" id="IPR041429">
    <property type="entry name" value="ITPK1_N"/>
</dbReference>
<dbReference type="InterPro" id="IPR008656">
    <property type="entry name" value="Inositol_tetrakis-P_1-kinase"/>
</dbReference>
<reference evidence="12" key="1">
    <citation type="submission" date="2020-04" db="EMBL/GenBank/DDBJ databases">
        <authorList>
            <person name="Alioto T."/>
            <person name="Alioto T."/>
            <person name="Gomez Garrido J."/>
        </authorList>
    </citation>
    <scope>NUCLEOTIDE SEQUENCE</scope>
    <source>
        <strain evidence="12">A484AB</strain>
    </source>
</reference>
<comment type="catalytic activity">
    <reaction evidence="9">
        <text>1D-myo-inositol 3,4,5,6-tetrakisphosphate + ATP = 1D-myo-inositol 1,3,4,5,6-pentakisphosphate + ADP + H(+)</text>
        <dbReference type="Rhea" id="RHEA:12452"/>
        <dbReference type="ChEBI" id="CHEBI:15378"/>
        <dbReference type="ChEBI" id="CHEBI:30616"/>
        <dbReference type="ChEBI" id="CHEBI:57539"/>
        <dbReference type="ChEBI" id="CHEBI:57733"/>
        <dbReference type="ChEBI" id="CHEBI:456216"/>
        <dbReference type="EC" id="2.7.1.134"/>
    </reaction>
</comment>
<evidence type="ECO:0000256" key="3">
    <source>
        <dbReference type="ARBA" id="ARBA00022679"/>
    </source>
</evidence>
<dbReference type="GO" id="GO:0052726">
    <property type="term" value="F:inositol-1,3,4-trisphosphate 5-kinase activity"/>
    <property type="evidence" value="ECO:0007669"/>
    <property type="project" value="InterPro"/>
</dbReference>
<dbReference type="InterPro" id="IPR040464">
    <property type="entry name" value="InsP(3)kin_ATP-grasp"/>
</dbReference>
<protein>
    <recommendedName>
        <fullName evidence="9">Inositol-tetrakisphosphate 1-kinase</fullName>
        <ecNumber evidence="9">2.7.1.134</ecNumber>
    </recommendedName>
</protein>
<dbReference type="GO" id="GO:0052725">
    <property type="term" value="F:inositol-1,3,4-trisphosphate 6-kinase activity"/>
    <property type="evidence" value="ECO:0007669"/>
    <property type="project" value="InterPro"/>
</dbReference>
<feature type="binding site" evidence="10">
    <location>
        <position position="114"/>
    </location>
    <ligand>
        <name>ATP</name>
        <dbReference type="ChEBI" id="CHEBI:30616"/>
    </ligand>
</feature>
<evidence type="ECO:0000256" key="11">
    <source>
        <dbReference type="PIRSR" id="PIRSR038186-2"/>
    </source>
</evidence>
<feature type="binding site" evidence="10">
    <location>
        <position position="67"/>
    </location>
    <ligand>
        <name>1D-myo-inositol 1,3,4-trisphosphate</name>
        <dbReference type="ChEBI" id="CHEBI:58414"/>
    </ligand>
</feature>
<feature type="binding site" evidence="10">
    <location>
        <position position="26"/>
    </location>
    <ligand>
        <name>1D-myo-inositol 1,3,4-trisphosphate</name>
        <dbReference type="ChEBI" id="CHEBI:58414"/>
    </ligand>
</feature>
<dbReference type="EMBL" id="CACRXK020004034">
    <property type="protein sequence ID" value="CAB4001226.1"/>
    <property type="molecule type" value="Genomic_DNA"/>
</dbReference>
<comment type="function">
    <text evidence="9">Kinase that can phosphorylate various inositol polyphosphate such as Ins(3,4,5,6)P4 or Ins(1,3,4)P3.</text>
</comment>
<evidence type="ECO:0000313" key="13">
    <source>
        <dbReference type="Proteomes" id="UP001152795"/>
    </source>
</evidence>
<comment type="cofactor">
    <cofactor evidence="9 11">
        <name>Mg(2+)</name>
        <dbReference type="ChEBI" id="CHEBI:18420"/>
    </cofactor>
    <text evidence="9 11">Binds 2 magnesium ions per subunit.</text>
</comment>
<comment type="caution">
    <text evidence="12">The sequence shown here is derived from an EMBL/GenBank/DDBJ whole genome shotgun (WGS) entry which is preliminary data.</text>
</comment>
<dbReference type="Pfam" id="PF05770">
    <property type="entry name" value="Ins134_P3_kin"/>
    <property type="match status" value="1"/>
</dbReference>
<dbReference type="PANTHER" id="PTHR14217">
    <property type="entry name" value="INOSITOL-TETRAKISPHOSPHATE 1-KINASE"/>
    <property type="match status" value="1"/>
</dbReference>
<feature type="binding site" evidence="11">
    <location>
        <position position="302"/>
    </location>
    <ligand>
        <name>Mg(2+)</name>
        <dbReference type="ChEBI" id="CHEBI:18420"/>
        <label>2</label>
    </ligand>
</feature>